<dbReference type="InterPro" id="IPR023473">
    <property type="entry name" value="AMMECR1"/>
</dbReference>
<name>A0A972JIG2_9GAMM</name>
<reference evidence="2" key="1">
    <citation type="submission" date="2020-04" db="EMBL/GenBank/DDBJ databases">
        <title>Description of Shewanella salipaludis sp. nov., isolated from a salt marsh.</title>
        <authorList>
            <person name="Park S."/>
            <person name="Yoon J.-H."/>
        </authorList>
    </citation>
    <scope>NUCLEOTIDE SEQUENCE</scope>
    <source>
        <strain evidence="2">SHSM-M6</strain>
    </source>
</reference>
<proteinExistence type="predicted"/>
<protein>
    <submittedName>
        <fullName evidence="2">AmmeMemoRadiSam system protein A</fullName>
    </submittedName>
</protein>
<gene>
    <name evidence="2" type="primary">amrA</name>
    <name evidence="2" type="ORF">HC757_07355</name>
</gene>
<comment type="caution">
    <text evidence="2">The sequence shown here is derived from an EMBL/GenBank/DDBJ whole genome shotgun (WGS) entry which is preliminary data.</text>
</comment>
<dbReference type="Gene3D" id="3.30.1490.150">
    <property type="entry name" value="Hypothetical protein ph0010, domain 2"/>
    <property type="match status" value="1"/>
</dbReference>
<accession>A0A972JIG2</accession>
<dbReference type="PROSITE" id="PS51112">
    <property type="entry name" value="AMMECR1"/>
    <property type="match status" value="1"/>
</dbReference>
<dbReference type="Pfam" id="PF01871">
    <property type="entry name" value="AMMECR1"/>
    <property type="match status" value="1"/>
</dbReference>
<dbReference type="EMBL" id="JAAXYH010000004">
    <property type="protein sequence ID" value="NMH64988.1"/>
    <property type="molecule type" value="Genomic_DNA"/>
</dbReference>
<dbReference type="InterPro" id="IPR002733">
    <property type="entry name" value="AMMECR1_domain"/>
</dbReference>
<dbReference type="RefSeq" id="WP_169563684.1">
    <property type="nucleotide sequence ID" value="NZ_JAAXYH010000004.1"/>
</dbReference>
<sequence length="193" mass="21584">MPASPWFELGPEAREELKSLVWQVLHGALAQDGDKGLVLPPAPESPALLQPAATFVTLHHKGELRGCIGSTEADTPLWQDACEHAYGSAFEDRRFPPLRKHELKHLSVEISILSALQPLENQGEQALLATLRPGIDGLLLHQYGRRALFLPSVWDALPEPETFLQALKYKGGWPLDYWDHTIEITLFQTQVVR</sequence>
<dbReference type="InterPro" id="IPR027485">
    <property type="entry name" value="AMMECR1_N"/>
</dbReference>
<feature type="domain" description="AMMECR1" evidence="1">
    <location>
        <begin position="8"/>
        <end position="193"/>
    </location>
</feature>
<dbReference type="Gene3D" id="3.30.700.20">
    <property type="entry name" value="Hypothetical protein ph0010, domain 1"/>
    <property type="match status" value="1"/>
</dbReference>
<dbReference type="InterPro" id="IPR036071">
    <property type="entry name" value="AMMECR1_dom_sf"/>
</dbReference>
<organism evidence="2 3">
    <name type="scientific">Shewanella salipaludis</name>
    <dbReference type="NCBI Taxonomy" id="2723052"/>
    <lineage>
        <taxon>Bacteria</taxon>
        <taxon>Pseudomonadati</taxon>
        <taxon>Pseudomonadota</taxon>
        <taxon>Gammaproteobacteria</taxon>
        <taxon>Alteromonadales</taxon>
        <taxon>Shewanellaceae</taxon>
        <taxon>Shewanella</taxon>
    </lineage>
</organism>
<dbReference type="InterPro" id="IPR027623">
    <property type="entry name" value="AmmeMemoSam_A"/>
</dbReference>
<dbReference type="PANTHER" id="PTHR13016">
    <property type="entry name" value="AMMECR1 HOMOLOG"/>
    <property type="match status" value="1"/>
</dbReference>
<dbReference type="SUPFAM" id="SSF143447">
    <property type="entry name" value="AMMECR1-like"/>
    <property type="match status" value="1"/>
</dbReference>
<dbReference type="AlphaFoldDB" id="A0A972JIG2"/>
<dbReference type="Proteomes" id="UP000737113">
    <property type="component" value="Unassembled WGS sequence"/>
</dbReference>
<evidence type="ECO:0000313" key="3">
    <source>
        <dbReference type="Proteomes" id="UP000737113"/>
    </source>
</evidence>
<dbReference type="NCBIfam" id="TIGR04335">
    <property type="entry name" value="AmmeMemoSam_A"/>
    <property type="match status" value="1"/>
</dbReference>
<keyword evidence="3" id="KW-1185">Reference proteome</keyword>
<evidence type="ECO:0000259" key="1">
    <source>
        <dbReference type="PROSITE" id="PS51112"/>
    </source>
</evidence>
<dbReference type="PANTHER" id="PTHR13016:SF0">
    <property type="entry name" value="AMME SYNDROME CANDIDATE GENE 1 PROTEIN"/>
    <property type="match status" value="1"/>
</dbReference>
<evidence type="ECO:0000313" key="2">
    <source>
        <dbReference type="EMBL" id="NMH64988.1"/>
    </source>
</evidence>